<dbReference type="Pfam" id="PF08241">
    <property type="entry name" value="Methyltransf_11"/>
    <property type="match status" value="1"/>
</dbReference>
<keyword evidence="3" id="KW-1185">Reference proteome</keyword>
<dbReference type="GO" id="GO:0008757">
    <property type="term" value="F:S-adenosylmethionine-dependent methyltransferase activity"/>
    <property type="evidence" value="ECO:0007669"/>
    <property type="project" value="InterPro"/>
</dbReference>
<dbReference type="Proteomes" id="UP000516988">
    <property type="component" value="Unassembled WGS sequence"/>
</dbReference>
<dbReference type="SUPFAM" id="SSF53335">
    <property type="entry name" value="S-adenosyl-L-methionine-dependent methyltransferases"/>
    <property type="match status" value="1"/>
</dbReference>
<organism evidence="2 3">
    <name type="scientific">Steatornis caripensis</name>
    <name type="common">Oilbird</name>
    <dbReference type="NCBI Taxonomy" id="48435"/>
    <lineage>
        <taxon>Eukaryota</taxon>
        <taxon>Metazoa</taxon>
        <taxon>Chordata</taxon>
        <taxon>Craniata</taxon>
        <taxon>Vertebrata</taxon>
        <taxon>Euteleostomi</taxon>
        <taxon>Archelosauria</taxon>
        <taxon>Archosauria</taxon>
        <taxon>Dinosauria</taxon>
        <taxon>Saurischia</taxon>
        <taxon>Theropoda</taxon>
        <taxon>Coelurosauria</taxon>
        <taxon>Aves</taxon>
        <taxon>Neognathae</taxon>
        <taxon>Neoaves</taxon>
        <taxon>Strisores</taxon>
        <taxon>Caprimulgiformes</taxon>
        <taxon>Steatornithidae</taxon>
        <taxon>Steatornis</taxon>
    </lineage>
</organism>
<protein>
    <submittedName>
        <fullName evidence="2">MET7A protein</fullName>
    </submittedName>
</protein>
<feature type="domain" description="Methyltransferase type 11" evidence="1">
    <location>
        <begin position="69"/>
        <end position="161"/>
    </location>
</feature>
<evidence type="ECO:0000313" key="3">
    <source>
        <dbReference type="Proteomes" id="UP000516988"/>
    </source>
</evidence>
<dbReference type="InterPro" id="IPR029063">
    <property type="entry name" value="SAM-dependent_MTases_sf"/>
</dbReference>
<feature type="non-terminal residue" evidence="2">
    <location>
        <position position="242"/>
    </location>
</feature>
<dbReference type="AlphaFoldDB" id="A0A7K6VY64"/>
<accession>A0A7K6VY64</accession>
<dbReference type="Gene3D" id="3.40.50.150">
    <property type="entry name" value="Vaccinia Virus protein VP39"/>
    <property type="match status" value="1"/>
</dbReference>
<reference evidence="2 3" key="1">
    <citation type="submission" date="2019-09" db="EMBL/GenBank/DDBJ databases">
        <title>Bird 10,000 Genomes (B10K) Project - Family phase.</title>
        <authorList>
            <person name="Zhang G."/>
        </authorList>
    </citation>
    <scope>NUCLEOTIDE SEQUENCE [LARGE SCALE GENOMIC DNA]</scope>
    <source>
        <strain evidence="2">OUT-0004</strain>
    </source>
</reference>
<dbReference type="OrthoDB" id="416496at2759"/>
<name>A0A7K6VY64_STECA</name>
<comment type="caution">
    <text evidence="2">The sequence shown here is derived from an EMBL/GenBank/DDBJ whole genome shotgun (WGS) entry which is preliminary data.</text>
</comment>
<dbReference type="InterPro" id="IPR013216">
    <property type="entry name" value="Methyltransf_11"/>
</dbReference>
<feature type="non-terminal residue" evidence="2">
    <location>
        <position position="1"/>
    </location>
</feature>
<gene>
    <name evidence="2" type="primary">Mettl7a_1</name>
    <name evidence="2" type="ORF">STECAR_R12688</name>
</gene>
<evidence type="ECO:0000259" key="1">
    <source>
        <dbReference type="Pfam" id="PF08241"/>
    </source>
</evidence>
<dbReference type="PANTHER" id="PTHR45036:SF1">
    <property type="entry name" value="METHYLTRANSFERASE LIKE 7A"/>
    <property type="match status" value="1"/>
</dbReference>
<evidence type="ECO:0000313" key="2">
    <source>
        <dbReference type="EMBL" id="NWX39508.1"/>
    </source>
</evidence>
<dbReference type="EMBL" id="VZSC01000754">
    <property type="protein sequence ID" value="NWX39508.1"/>
    <property type="molecule type" value="Genomic_DNA"/>
</dbReference>
<dbReference type="InterPro" id="IPR052356">
    <property type="entry name" value="Thiol_S-MT"/>
</dbReference>
<dbReference type="PANTHER" id="PTHR45036">
    <property type="entry name" value="METHYLTRANSFERASE LIKE 7B"/>
    <property type="match status" value="1"/>
</dbReference>
<sequence length="242" mass="27232">LLIPFLQQCIQLLLLPIHVLVCLGLWDSVYTKIFPYTMVNVAPIYNHKVYKLFSNFRKLAGPSGQLTLLEIGTRTSTNLQFYPLGCRLTGTDTDPNFTKFLLKSLSENEHLELDHSVAACGEDLHQIPDSTVDVVACTLVLCSVTDKKKAVMEALRVLRLGSARQGGAFYLELVAADPSSWAYFWQKICDPAWKYFGDGCSSSRETQKELEEINFSELHLRCIHATPYWIPTSPHITGYAVK</sequence>
<proteinExistence type="predicted"/>